<reference evidence="8 9" key="1">
    <citation type="journal article" date="2014" name="Genome Announc.">
        <title>Draft Genome Sequence of Cytophaga fermentans JCM 21142T, a Facultative Anaerobe Isolated from Marine Mud.</title>
        <authorList>
            <person name="Starns D."/>
            <person name="Oshima K."/>
            <person name="Suda W."/>
            <person name="Iino T."/>
            <person name="Yuki M."/>
            <person name="Inoue J."/>
            <person name="Kitamura K."/>
            <person name="Iida T."/>
            <person name="Darby A."/>
            <person name="Hattori M."/>
            <person name="Ohkuma M."/>
        </authorList>
    </citation>
    <scope>NUCLEOTIDE SEQUENCE [LARGE SCALE GENOMIC DNA]</scope>
    <source>
        <strain evidence="8 9">JCM 21142</strain>
    </source>
</reference>
<dbReference type="GO" id="GO:0140359">
    <property type="term" value="F:ABC-type transporter activity"/>
    <property type="evidence" value="ECO:0007669"/>
    <property type="project" value="InterPro"/>
</dbReference>
<dbReference type="AlphaFoldDB" id="W7YK51"/>
<evidence type="ECO:0000256" key="5">
    <source>
        <dbReference type="ARBA" id="ARBA00023136"/>
    </source>
</evidence>
<dbReference type="Gene3D" id="3.40.190.10">
    <property type="entry name" value="Periplasmic binding protein-like II"/>
    <property type="match status" value="1"/>
</dbReference>
<dbReference type="eggNOG" id="COG1668">
    <property type="taxonomic scope" value="Bacteria"/>
</dbReference>
<dbReference type="STRING" id="869213.GCA_000517085_03041"/>
<feature type="transmembrane region" description="Helical" evidence="6">
    <location>
        <begin position="21"/>
        <end position="42"/>
    </location>
</feature>
<dbReference type="PANTHER" id="PTHR30294:SF29">
    <property type="entry name" value="MULTIDRUG ABC TRANSPORTER PERMEASE YBHS-RELATED"/>
    <property type="match status" value="1"/>
</dbReference>
<feature type="transmembrane region" description="Helical" evidence="6">
    <location>
        <begin position="397"/>
        <end position="416"/>
    </location>
</feature>
<keyword evidence="9" id="KW-1185">Reference proteome</keyword>
<evidence type="ECO:0000256" key="1">
    <source>
        <dbReference type="ARBA" id="ARBA00004651"/>
    </source>
</evidence>
<keyword evidence="4 6" id="KW-1133">Transmembrane helix</keyword>
<comment type="caution">
    <text evidence="8">The sequence shown here is derived from an EMBL/GenBank/DDBJ whole genome shotgun (WGS) entry which is preliminary data.</text>
</comment>
<proteinExistence type="predicted"/>
<evidence type="ECO:0000259" key="7">
    <source>
        <dbReference type="Pfam" id="PF12698"/>
    </source>
</evidence>
<dbReference type="EMBL" id="BAMD01000060">
    <property type="protein sequence ID" value="GAF04911.1"/>
    <property type="molecule type" value="Genomic_DNA"/>
</dbReference>
<dbReference type="RefSeq" id="WP_027472523.1">
    <property type="nucleotide sequence ID" value="NZ_BAMD01000060.1"/>
</dbReference>
<evidence type="ECO:0000313" key="9">
    <source>
        <dbReference type="Proteomes" id="UP000019402"/>
    </source>
</evidence>
<keyword evidence="5 6" id="KW-0472">Membrane</keyword>
<feature type="transmembrane region" description="Helical" evidence="6">
    <location>
        <begin position="343"/>
        <end position="363"/>
    </location>
</feature>
<dbReference type="Proteomes" id="UP000019402">
    <property type="component" value="Unassembled WGS sequence"/>
</dbReference>
<gene>
    <name evidence="8" type="ORF">JCM21142_93633</name>
</gene>
<feature type="transmembrane region" description="Helical" evidence="6">
    <location>
        <begin position="307"/>
        <end position="331"/>
    </location>
</feature>
<sequence>MNKISLIIQREYITRVKKKSFIIMTFLSPIIFAAIAFVPAWLSSQEDTKEKIIAIDDSTQQYAQALNSTQYIKYQTLAPTEAQQTKQELTQHFDALLLIEHDLLQNKPIVHLYSEGQVTMDVIDNIKSNLNAHIRQLKLESYHIEGLDVKIKELNQLKVEIKTTRLDEDGSEKQSSAEIAIIIGMASAFLIYMIMVLYATQVMRGVIEEKTSRIVEVMISSVKPFQLMMGKIIGIGLVALTQFFLWIILTIGVLFSAQAVLTDKGNTQEITQSISNQQMVNEQLNTNETAQVFEKISNIIGDVNLPFILGMFLFYFIGGYLIYSALFAAIGSAIDNETETQQFVMPVLLPLILSIYVALFAFRNPHGDIAFWFSMIPLTSPVVMMSRIPYDVPPWELILSMSILTASFILFTWFAARVYRTGILMYGKKVSYKEIWKWFIQAGK</sequence>
<dbReference type="OrthoDB" id="9768837at2"/>
<keyword evidence="2" id="KW-1003">Cell membrane</keyword>
<evidence type="ECO:0000256" key="2">
    <source>
        <dbReference type="ARBA" id="ARBA00022475"/>
    </source>
</evidence>
<dbReference type="GO" id="GO:0005886">
    <property type="term" value="C:plasma membrane"/>
    <property type="evidence" value="ECO:0007669"/>
    <property type="project" value="UniProtKB-SubCell"/>
</dbReference>
<evidence type="ECO:0000256" key="6">
    <source>
        <dbReference type="SAM" id="Phobius"/>
    </source>
</evidence>
<dbReference type="Pfam" id="PF12698">
    <property type="entry name" value="ABC2_membrane_3"/>
    <property type="match status" value="1"/>
</dbReference>
<dbReference type="InterPro" id="IPR013525">
    <property type="entry name" value="ABC2_TM"/>
</dbReference>
<evidence type="ECO:0000256" key="3">
    <source>
        <dbReference type="ARBA" id="ARBA00022692"/>
    </source>
</evidence>
<keyword evidence="3 6" id="KW-0812">Transmembrane</keyword>
<protein>
    <recommendedName>
        <fullName evidence="7">ABC-2 type transporter transmembrane domain-containing protein</fullName>
    </recommendedName>
</protein>
<feature type="transmembrane region" description="Helical" evidence="6">
    <location>
        <begin position="179"/>
        <end position="200"/>
    </location>
</feature>
<accession>W7YK51</accession>
<name>W7YK51_9BACT</name>
<feature type="transmembrane region" description="Helical" evidence="6">
    <location>
        <begin position="232"/>
        <end position="255"/>
    </location>
</feature>
<dbReference type="PANTHER" id="PTHR30294">
    <property type="entry name" value="MEMBRANE COMPONENT OF ABC TRANSPORTER YHHJ-RELATED"/>
    <property type="match status" value="1"/>
</dbReference>
<feature type="domain" description="ABC-2 type transporter transmembrane" evidence="7">
    <location>
        <begin position="19"/>
        <end position="416"/>
    </location>
</feature>
<dbReference type="SUPFAM" id="SSF53850">
    <property type="entry name" value="Periplasmic binding protein-like II"/>
    <property type="match status" value="1"/>
</dbReference>
<comment type="subcellular location">
    <subcellularLocation>
        <location evidence="1">Cell membrane</location>
        <topology evidence="1">Multi-pass membrane protein</topology>
    </subcellularLocation>
</comment>
<evidence type="ECO:0000256" key="4">
    <source>
        <dbReference type="ARBA" id="ARBA00022989"/>
    </source>
</evidence>
<dbReference type="InterPro" id="IPR051449">
    <property type="entry name" value="ABC-2_transporter_component"/>
</dbReference>
<organism evidence="8 9">
    <name type="scientific">Saccharicrinis fermentans DSM 9555 = JCM 21142</name>
    <dbReference type="NCBI Taxonomy" id="869213"/>
    <lineage>
        <taxon>Bacteria</taxon>
        <taxon>Pseudomonadati</taxon>
        <taxon>Bacteroidota</taxon>
        <taxon>Bacteroidia</taxon>
        <taxon>Marinilabiliales</taxon>
        <taxon>Marinilabiliaceae</taxon>
        <taxon>Saccharicrinis</taxon>
    </lineage>
</organism>
<evidence type="ECO:0000313" key="8">
    <source>
        <dbReference type="EMBL" id="GAF04911.1"/>
    </source>
</evidence>